<dbReference type="Pfam" id="PF04542">
    <property type="entry name" value="Sigma70_r2"/>
    <property type="match status" value="1"/>
</dbReference>
<dbReference type="GO" id="GO:0006352">
    <property type="term" value="P:DNA-templated transcription initiation"/>
    <property type="evidence" value="ECO:0007669"/>
    <property type="project" value="InterPro"/>
</dbReference>
<keyword evidence="4" id="KW-0804">Transcription</keyword>
<dbReference type="EMBL" id="DXEN01000010">
    <property type="protein sequence ID" value="HIX85282.1"/>
    <property type="molecule type" value="Genomic_DNA"/>
</dbReference>
<comment type="caution">
    <text evidence="7">The sequence shown here is derived from an EMBL/GenBank/DDBJ whole genome shotgun (WGS) entry which is preliminary data.</text>
</comment>
<dbReference type="Gene3D" id="1.10.10.10">
    <property type="entry name" value="Winged helix-like DNA-binding domain superfamily/Winged helix DNA-binding domain"/>
    <property type="match status" value="1"/>
</dbReference>
<protein>
    <submittedName>
        <fullName evidence="7">RNA polymerase sigma-70 factor</fullName>
    </submittedName>
</protein>
<dbReference type="PANTHER" id="PTHR43133:SF46">
    <property type="entry name" value="RNA POLYMERASE SIGMA-70 FACTOR ECF SUBFAMILY"/>
    <property type="match status" value="1"/>
</dbReference>
<evidence type="ECO:0000256" key="4">
    <source>
        <dbReference type="ARBA" id="ARBA00023163"/>
    </source>
</evidence>
<comment type="similarity">
    <text evidence="1">Belongs to the sigma-70 factor family. ECF subfamily.</text>
</comment>
<dbReference type="GO" id="GO:0003677">
    <property type="term" value="F:DNA binding"/>
    <property type="evidence" value="ECO:0007669"/>
    <property type="project" value="InterPro"/>
</dbReference>
<dbReference type="InterPro" id="IPR014284">
    <property type="entry name" value="RNA_pol_sigma-70_dom"/>
</dbReference>
<dbReference type="Proteomes" id="UP000823847">
    <property type="component" value="Unassembled WGS sequence"/>
</dbReference>
<reference evidence="7" key="1">
    <citation type="journal article" date="2021" name="PeerJ">
        <title>Extensive microbial diversity within the chicken gut microbiome revealed by metagenomics and culture.</title>
        <authorList>
            <person name="Gilroy R."/>
            <person name="Ravi A."/>
            <person name="Getino M."/>
            <person name="Pursley I."/>
            <person name="Horton D.L."/>
            <person name="Alikhan N.F."/>
            <person name="Baker D."/>
            <person name="Gharbi K."/>
            <person name="Hall N."/>
            <person name="Watson M."/>
            <person name="Adriaenssens E.M."/>
            <person name="Foster-Nyarko E."/>
            <person name="Jarju S."/>
            <person name="Secka A."/>
            <person name="Antonio M."/>
            <person name="Oren A."/>
            <person name="Chaudhuri R.R."/>
            <person name="La Ragione R."/>
            <person name="Hildebrand F."/>
            <person name="Pallen M.J."/>
        </authorList>
    </citation>
    <scope>NUCLEOTIDE SEQUENCE</scope>
    <source>
        <strain evidence="7">ChiHecec2B26-12326</strain>
    </source>
</reference>
<evidence type="ECO:0000259" key="6">
    <source>
        <dbReference type="Pfam" id="PF08281"/>
    </source>
</evidence>
<dbReference type="InterPro" id="IPR013249">
    <property type="entry name" value="RNA_pol_sigma70_r4_t2"/>
</dbReference>
<dbReference type="InterPro" id="IPR014327">
    <property type="entry name" value="RNA_pol_sigma70_bacteroid"/>
</dbReference>
<dbReference type="PANTHER" id="PTHR43133">
    <property type="entry name" value="RNA POLYMERASE ECF-TYPE SIGMA FACTO"/>
    <property type="match status" value="1"/>
</dbReference>
<proteinExistence type="inferred from homology"/>
<dbReference type="AlphaFoldDB" id="A0A9D1XPB1"/>
<evidence type="ECO:0000313" key="7">
    <source>
        <dbReference type="EMBL" id="HIX85282.1"/>
    </source>
</evidence>
<dbReference type="Gene3D" id="1.10.1740.10">
    <property type="match status" value="1"/>
</dbReference>
<dbReference type="InterPro" id="IPR039425">
    <property type="entry name" value="RNA_pol_sigma-70-like"/>
</dbReference>
<feature type="domain" description="RNA polymerase sigma-70 region 2" evidence="5">
    <location>
        <begin position="24"/>
        <end position="87"/>
    </location>
</feature>
<dbReference type="CDD" id="cd06171">
    <property type="entry name" value="Sigma70_r4"/>
    <property type="match status" value="1"/>
</dbReference>
<dbReference type="SUPFAM" id="SSF88659">
    <property type="entry name" value="Sigma3 and sigma4 domains of RNA polymerase sigma factors"/>
    <property type="match status" value="1"/>
</dbReference>
<evidence type="ECO:0000256" key="2">
    <source>
        <dbReference type="ARBA" id="ARBA00023015"/>
    </source>
</evidence>
<dbReference type="GO" id="GO:0016987">
    <property type="term" value="F:sigma factor activity"/>
    <property type="evidence" value="ECO:0007669"/>
    <property type="project" value="UniProtKB-KW"/>
</dbReference>
<dbReference type="NCBIfam" id="TIGR02985">
    <property type="entry name" value="Sig70_bacteroi1"/>
    <property type="match status" value="1"/>
</dbReference>
<evidence type="ECO:0000256" key="1">
    <source>
        <dbReference type="ARBA" id="ARBA00010641"/>
    </source>
</evidence>
<evidence type="ECO:0000313" key="8">
    <source>
        <dbReference type="Proteomes" id="UP000823847"/>
    </source>
</evidence>
<feature type="domain" description="RNA polymerase sigma factor 70 region 4 type 2" evidence="6">
    <location>
        <begin position="128"/>
        <end position="176"/>
    </location>
</feature>
<dbReference type="InterPro" id="IPR007627">
    <property type="entry name" value="RNA_pol_sigma70_r2"/>
</dbReference>
<dbReference type="InterPro" id="IPR013325">
    <property type="entry name" value="RNA_pol_sigma_r2"/>
</dbReference>
<reference evidence="7" key="2">
    <citation type="submission" date="2021-04" db="EMBL/GenBank/DDBJ databases">
        <authorList>
            <person name="Gilroy R."/>
        </authorList>
    </citation>
    <scope>NUCLEOTIDE SEQUENCE</scope>
    <source>
        <strain evidence="7">ChiHecec2B26-12326</strain>
    </source>
</reference>
<dbReference type="InterPro" id="IPR036388">
    <property type="entry name" value="WH-like_DNA-bd_sf"/>
</dbReference>
<dbReference type="Pfam" id="PF08281">
    <property type="entry name" value="Sigma70_r4_2"/>
    <property type="match status" value="1"/>
</dbReference>
<accession>A0A9D1XPB1</accession>
<sequence length="196" mass="23514">MLEKYRTKITPFDVESETNFGRFYNNYFDRFVRYAYYYVNDLPTAEDMTHDALLYYWENKRRLPADTDVLGYILLSVKNKCLNYLKHLQIEIEYGKNYTELYDWEIATRIQTLEDASYSAIFSKDITRIVMKALDELPEQTREIFVLNRLRNKSRKEIAESLGVSQQKVDYHIHKANDCLSRKLKDYIPLLLLFLN</sequence>
<organism evidence="7 8">
    <name type="scientific">Candidatus Parabacteroides intestinigallinarum</name>
    <dbReference type="NCBI Taxonomy" id="2838722"/>
    <lineage>
        <taxon>Bacteria</taxon>
        <taxon>Pseudomonadati</taxon>
        <taxon>Bacteroidota</taxon>
        <taxon>Bacteroidia</taxon>
        <taxon>Bacteroidales</taxon>
        <taxon>Tannerellaceae</taxon>
        <taxon>Parabacteroides</taxon>
    </lineage>
</organism>
<name>A0A9D1XPB1_9BACT</name>
<dbReference type="InterPro" id="IPR013324">
    <property type="entry name" value="RNA_pol_sigma_r3/r4-like"/>
</dbReference>
<dbReference type="SUPFAM" id="SSF88946">
    <property type="entry name" value="Sigma2 domain of RNA polymerase sigma factors"/>
    <property type="match status" value="1"/>
</dbReference>
<evidence type="ECO:0000256" key="3">
    <source>
        <dbReference type="ARBA" id="ARBA00023082"/>
    </source>
</evidence>
<evidence type="ECO:0000259" key="5">
    <source>
        <dbReference type="Pfam" id="PF04542"/>
    </source>
</evidence>
<keyword evidence="3" id="KW-0731">Sigma factor</keyword>
<keyword evidence="2" id="KW-0805">Transcription regulation</keyword>
<gene>
    <name evidence="7" type="ORF">H9848_01570</name>
</gene>
<dbReference type="NCBIfam" id="TIGR02937">
    <property type="entry name" value="sigma70-ECF"/>
    <property type="match status" value="1"/>
</dbReference>